<evidence type="ECO:0000313" key="1">
    <source>
        <dbReference type="EMBL" id="KKL06376.1"/>
    </source>
</evidence>
<protein>
    <recommendedName>
        <fullName evidence="2">Glycoside hydrolase 123 C-terminal domain-containing protein</fullName>
    </recommendedName>
</protein>
<proteinExistence type="predicted"/>
<organism evidence="1">
    <name type="scientific">marine sediment metagenome</name>
    <dbReference type="NCBI Taxonomy" id="412755"/>
    <lineage>
        <taxon>unclassified sequences</taxon>
        <taxon>metagenomes</taxon>
        <taxon>ecological metagenomes</taxon>
    </lineage>
</organism>
<gene>
    <name evidence="1" type="ORF">LCGC14_2596640</name>
</gene>
<comment type="caution">
    <text evidence="1">The sequence shown here is derived from an EMBL/GenBank/DDBJ whole genome shotgun (WGS) entry which is preliminary data.</text>
</comment>
<reference evidence="1" key="1">
    <citation type="journal article" date="2015" name="Nature">
        <title>Complex archaea that bridge the gap between prokaryotes and eukaryotes.</title>
        <authorList>
            <person name="Spang A."/>
            <person name="Saw J.H."/>
            <person name="Jorgensen S.L."/>
            <person name="Zaremba-Niedzwiedzka K."/>
            <person name="Martijn J."/>
            <person name="Lind A.E."/>
            <person name="van Eijk R."/>
            <person name="Schleper C."/>
            <person name="Guy L."/>
            <person name="Ettema T.J."/>
        </authorList>
    </citation>
    <scope>NUCLEOTIDE SEQUENCE</scope>
</reference>
<evidence type="ECO:0008006" key="2">
    <source>
        <dbReference type="Google" id="ProtNLM"/>
    </source>
</evidence>
<feature type="non-terminal residue" evidence="1">
    <location>
        <position position="1"/>
    </location>
</feature>
<accession>A0A0F9CL08</accession>
<sequence>VQTRSQRDLLILLREDILPKARLTLEVSNGSYSVGEVDFPQLIDNWRQFDRHYSALLDGSAFAKTRRGPRPIESIYLPINCNWPADYLGWGTPAYEIEFVKVVGQMADHFTRKGWTKTSFEMFFNHKTRFKVFEWDGDETRFPKDNAYFKEFGRLLAKAVPPGKGARFVFRHDASWLMRQQFDDLAGVVNMWICNKEVFSYYPEAPALLRARGDKVWIYGSPPNAFTASVGAVGMPLRAWMCGTDGFVHWLAVNVGSDPWFNFFGGGTGLIFPGGKFGLDGPLASVRLKLQRNCLQDIALLDHIGKRTGQQAVREKVAALAGVKPIDWWRPNAPAKKLPPWEWSNAMLGGTPSKYNQRRAKLGGRWWLTVRKYALDAAGEVKP</sequence>
<dbReference type="EMBL" id="LAZR01043731">
    <property type="protein sequence ID" value="KKL06376.1"/>
    <property type="molecule type" value="Genomic_DNA"/>
</dbReference>
<name>A0A0F9CL08_9ZZZZ</name>
<dbReference type="AlphaFoldDB" id="A0A0F9CL08"/>